<reference evidence="1" key="1">
    <citation type="submission" date="2021-09" db="EMBL/GenBank/DDBJ databases">
        <authorList>
            <consortium name="AG Swart"/>
            <person name="Singh M."/>
            <person name="Singh A."/>
            <person name="Seah K."/>
            <person name="Emmerich C."/>
        </authorList>
    </citation>
    <scope>NUCLEOTIDE SEQUENCE</scope>
    <source>
        <strain evidence="1">ATCC30299</strain>
    </source>
</reference>
<keyword evidence="2" id="KW-1185">Reference proteome</keyword>
<proteinExistence type="predicted"/>
<protein>
    <submittedName>
        <fullName evidence="1">Uncharacterized protein</fullName>
    </submittedName>
</protein>
<name>A0AAU9JZX3_9CILI</name>
<accession>A0AAU9JZX3</accession>
<sequence>MNILSLESKFQQLEMWEEERDSRSRANFRNKIHYQTMSFTNLSNTKRSVGLLSRPMTTNSLIKRKSLTRLNSLETFKKPAFRQLYTGVFSNISLVYKRSEHRQILRMDGRSWKTTGSNVYKVRNQSAKNEVDFGL</sequence>
<evidence type="ECO:0000313" key="2">
    <source>
        <dbReference type="Proteomes" id="UP001162131"/>
    </source>
</evidence>
<dbReference type="EMBL" id="CAJZBQ010000051">
    <property type="protein sequence ID" value="CAG9330470.1"/>
    <property type="molecule type" value="Genomic_DNA"/>
</dbReference>
<comment type="caution">
    <text evidence="1">The sequence shown here is derived from an EMBL/GenBank/DDBJ whole genome shotgun (WGS) entry which is preliminary data.</text>
</comment>
<dbReference type="Proteomes" id="UP001162131">
    <property type="component" value="Unassembled WGS sequence"/>
</dbReference>
<evidence type="ECO:0000313" key="1">
    <source>
        <dbReference type="EMBL" id="CAG9330470.1"/>
    </source>
</evidence>
<gene>
    <name evidence="1" type="ORF">BSTOLATCC_MIC51058</name>
</gene>
<dbReference type="AlphaFoldDB" id="A0AAU9JZX3"/>
<organism evidence="1 2">
    <name type="scientific">Blepharisma stoltei</name>
    <dbReference type="NCBI Taxonomy" id="1481888"/>
    <lineage>
        <taxon>Eukaryota</taxon>
        <taxon>Sar</taxon>
        <taxon>Alveolata</taxon>
        <taxon>Ciliophora</taxon>
        <taxon>Postciliodesmatophora</taxon>
        <taxon>Heterotrichea</taxon>
        <taxon>Heterotrichida</taxon>
        <taxon>Blepharismidae</taxon>
        <taxon>Blepharisma</taxon>
    </lineage>
</organism>